<dbReference type="Proteomes" id="UP000772434">
    <property type="component" value="Unassembled WGS sequence"/>
</dbReference>
<dbReference type="AlphaFoldDB" id="A0A9P5TVS5"/>
<comment type="caution">
    <text evidence="2">The sequence shown here is derived from an EMBL/GenBank/DDBJ whole genome shotgun (WGS) entry which is preliminary data.</text>
</comment>
<reference evidence="2" key="1">
    <citation type="submission" date="2020-11" db="EMBL/GenBank/DDBJ databases">
        <authorList>
            <consortium name="DOE Joint Genome Institute"/>
            <person name="Ahrendt S."/>
            <person name="Riley R."/>
            <person name="Andreopoulos W."/>
            <person name="Labutti K."/>
            <person name="Pangilinan J."/>
            <person name="Ruiz-Duenas F.J."/>
            <person name="Barrasa J.M."/>
            <person name="Sanchez-Garcia M."/>
            <person name="Camarero S."/>
            <person name="Miyauchi S."/>
            <person name="Serrano A."/>
            <person name="Linde D."/>
            <person name="Babiker R."/>
            <person name="Drula E."/>
            <person name="Ayuso-Fernandez I."/>
            <person name="Pacheco R."/>
            <person name="Padilla G."/>
            <person name="Ferreira P."/>
            <person name="Barriuso J."/>
            <person name="Kellner H."/>
            <person name="Castanera R."/>
            <person name="Alfaro M."/>
            <person name="Ramirez L."/>
            <person name="Pisabarro A.G."/>
            <person name="Kuo A."/>
            <person name="Tritt A."/>
            <person name="Lipzen A."/>
            <person name="He G."/>
            <person name="Yan M."/>
            <person name="Ng V."/>
            <person name="Cullen D."/>
            <person name="Martin F."/>
            <person name="Rosso M.-N."/>
            <person name="Henrissat B."/>
            <person name="Hibbett D."/>
            <person name="Martinez A.T."/>
            <person name="Grigoriev I.V."/>
        </authorList>
    </citation>
    <scope>NUCLEOTIDE SEQUENCE</scope>
    <source>
        <strain evidence="2">AH 40177</strain>
    </source>
</reference>
<feature type="region of interest" description="Disordered" evidence="1">
    <location>
        <begin position="168"/>
        <end position="196"/>
    </location>
</feature>
<organism evidence="2 3">
    <name type="scientific">Rhodocollybia butyracea</name>
    <dbReference type="NCBI Taxonomy" id="206335"/>
    <lineage>
        <taxon>Eukaryota</taxon>
        <taxon>Fungi</taxon>
        <taxon>Dikarya</taxon>
        <taxon>Basidiomycota</taxon>
        <taxon>Agaricomycotina</taxon>
        <taxon>Agaricomycetes</taxon>
        <taxon>Agaricomycetidae</taxon>
        <taxon>Agaricales</taxon>
        <taxon>Marasmiineae</taxon>
        <taxon>Omphalotaceae</taxon>
        <taxon>Rhodocollybia</taxon>
    </lineage>
</organism>
<evidence type="ECO:0000313" key="3">
    <source>
        <dbReference type="Proteomes" id="UP000772434"/>
    </source>
</evidence>
<evidence type="ECO:0000256" key="1">
    <source>
        <dbReference type="SAM" id="MobiDB-lite"/>
    </source>
</evidence>
<keyword evidence="3" id="KW-1185">Reference proteome</keyword>
<gene>
    <name evidence="2" type="ORF">BDP27DRAFT_1377297</name>
</gene>
<name>A0A9P5TVS5_9AGAR</name>
<sequence>MPATPAMADGDPLVQELLTTARYQQNMAADTEEGGRPSQAKYSPYIWVKGLGRHIINNFLPWFDQEVPEVRVTLLFKIRNGNTEPVWLVKFVDREQAKIFRTGYDRASNDGDTITTTRAVHSDYLAMVRRPDSLMGRWQNGEALDNVNHPPAPMRRMEIDFVEQIMTPLSSTPGPSIERTPHQNSTAHTGAGGSRT</sequence>
<dbReference type="EMBL" id="JADNRY010001013">
    <property type="protein sequence ID" value="KAF9022579.1"/>
    <property type="molecule type" value="Genomic_DNA"/>
</dbReference>
<accession>A0A9P5TVS5</accession>
<proteinExistence type="predicted"/>
<protein>
    <submittedName>
        <fullName evidence="2">Uncharacterized protein</fullName>
    </submittedName>
</protein>
<evidence type="ECO:0000313" key="2">
    <source>
        <dbReference type="EMBL" id="KAF9022579.1"/>
    </source>
</evidence>